<name>A0A7S1M2J8_ALECA</name>
<reference evidence="1" key="1">
    <citation type="submission" date="2021-01" db="EMBL/GenBank/DDBJ databases">
        <authorList>
            <person name="Corre E."/>
            <person name="Pelletier E."/>
            <person name="Niang G."/>
            <person name="Scheremetjew M."/>
            <person name="Finn R."/>
            <person name="Kale V."/>
            <person name="Holt S."/>
            <person name="Cochrane G."/>
            <person name="Meng A."/>
            <person name="Brown T."/>
            <person name="Cohen L."/>
        </authorList>
    </citation>
    <scope>NUCLEOTIDE SEQUENCE</scope>
    <source>
        <strain evidence="1">OF101</strain>
    </source>
</reference>
<dbReference type="EMBL" id="HBGE01026405">
    <property type="protein sequence ID" value="CAD9118148.1"/>
    <property type="molecule type" value="Transcribed_RNA"/>
</dbReference>
<sequence length="321" mass="33910">METPAGSHLEVLLESQRDLASALASASDLLSRAGPELEEAATNCRKRAEDLFCNTAEVVQGYAESAEEVLCLMQPGSLSKDGSAGADLNDLAAIGQKTHAAYEELEKEVDSLVMRLSFTETGVRRPLLEAARAPTWETLPRGQSSCGGLLGAGASTSSAASTAASDEEAVSAAAMGLPAYESEGSNSDCDCTDGSRDHADVEKYQKAKDIPCSFGDRSTSASEASEPDDSEVLLRALASAQEAGLAARGCCAALVSICALLRKQLLMKENIQCLLDSCARSPALRRRCQQRLDEHAAVWQALAASSHHYCDSHKATRVARQ</sequence>
<evidence type="ECO:0000313" key="1">
    <source>
        <dbReference type="EMBL" id="CAD9118148.1"/>
    </source>
</evidence>
<protein>
    <submittedName>
        <fullName evidence="1">Uncharacterized protein</fullName>
    </submittedName>
</protein>
<dbReference type="AlphaFoldDB" id="A0A7S1M2J8"/>
<accession>A0A7S1M2J8</accession>
<proteinExistence type="predicted"/>
<gene>
    <name evidence="1" type="ORF">ACAT0790_LOCUS15880</name>
</gene>
<organism evidence="1">
    <name type="scientific">Alexandrium catenella</name>
    <name type="common">Red tide dinoflagellate</name>
    <name type="synonym">Gonyaulax catenella</name>
    <dbReference type="NCBI Taxonomy" id="2925"/>
    <lineage>
        <taxon>Eukaryota</taxon>
        <taxon>Sar</taxon>
        <taxon>Alveolata</taxon>
        <taxon>Dinophyceae</taxon>
        <taxon>Gonyaulacales</taxon>
        <taxon>Pyrocystaceae</taxon>
        <taxon>Alexandrium</taxon>
    </lineage>
</organism>